<sequence length="410" mass="44313">MADDYQVLLATRLFHEQRPVSFLWLSRTLAIHVNKAKCLLYEFHQQQNQKSGAHCEAIYCVSGTPLKTPKAPRPATASAPSDCNAPPLLPPGLAHAFVLTTEEALEATKALFQAVTGEHIWGLQAKVPQDPAVLYAAALDERADYEADDLADELRQRNHVSAVTNANVQVGGRGESLQGRMLVVQKSRQEEAKPTPKGEIPLKREPSAMPVEPVLPETAAKSTKPAPKRQAQTTMPKAPAKPKAAGKSRAVSNKKSASPEPTSTADADTSAKENNVTMKVDKASNEARGQGEEEDGDDNGGEEAIQVHRRRPKLSKRSRVAIQDESDDDDDSGPPAGEQPPSSVAASEAATSATSAMAKPRKRRKVKKTHTYQDEHGYLVTEEKDDWETCSEADEPVAPPTKPPPSAQPK</sequence>
<dbReference type="GO" id="GO:0006297">
    <property type="term" value="P:nucleotide-excision repair, DNA gap filling"/>
    <property type="evidence" value="ECO:0007669"/>
    <property type="project" value="TreeGrafter"/>
</dbReference>
<feature type="compositionally biased region" description="Basic and acidic residues" evidence="5">
    <location>
        <begin position="279"/>
        <end position="291"/>
    </location>
</feature>
<feature type="compositionally biased region" description="Acidic residues" evidence="5">
    <location>
        <begin position="292"/>
        <end position="301"/>
    </location>
</feature>
<evidence type="ECO:0000313" key="7">
    <source>
        <dbReference type="Proteomes" id="UP001151582"/>
    </source>
</evidence>
<name>A0A9W8EBH5_9FUNG</name>
<dbReference type="InterPro" id="IPR041913">
    <property type="entry name" value="POLD3_sf"/>
</dbReference>
<evidence type="ECO:0000256" key="1">
    <source>
        <dbReference type="ARBA" id="ARBA00004123"/>
    </source>
</evidence>
<evidence type="ECO:0000256" key="2">
    <source>
        <dbReference type="ARBA" id="ARBA00017589"/>
    </source>
</evidence>
<dbReference type="InterPro" id="IPR019038">
    <property type="entry name" value="POLD3"/>
</dbReference>
<feature type="compositionally biased region" description="Acidic residues" evidence="5">
    <location>
        <begin position="383"/>
        <end position="395"/>
    </location>
</feature>
<keyword evidence="7" id="KW-1185">Reference proteome</keyword>
<feature type="compositionally biased region" description="Basic residues" evidence="5">
    <location>
        <begin position="307"/>
        <end position="319"/>
    </location>
</feature>
<dbReference type="AlphaFoldDB" id="A0A9W8EBH5"/>
<protein>
    <recommendedName>
        <fullName evidence="2">DNA polymerase delta subunit 3</fullName>
    </recommendedName>
</protein>
<dbReference type="Pfam" id="PF09507">
    <property type="entry name" value="CDC27"/>
    <property type="match status" value="1"/>
</dbReference>
<dbReference type="GO" id="GO:0043625">
    <property type="term" value="C:delta DNA polymerase complex"/>
    <property type="evidence" value="ECO:0007669"/>
    <property type="project" value="InterPro"/>
</dbReference>
<evidence type="ECO:0000313" key="6">
    <source>
        <dbReference type="EMBL" id="KAJ1985078.1"/>
    </source>
</evidence>
<keyword evidence="3" id="KW-0235">DNA replication</keyword>
<evidence type="ECO:0000256" key="4">
    <source>
        <dbReference type="ARBA" id="ARBA00023242"/>
    </source>
</evidence>
<accession>A0A9W8EBH5</accession>
<dbReference type="GO" id="GO:0003887">
    <property type="term" value="F:DNA-directed DNA polymerase activity"/>
    <property type="evidence" value="ECO:0007669"/>
    <property type="project" value="TreeGrafter"/>
</dbReference>
<proteinExistence type="predicted"/>
<dbReference type="PANTHER" id="PTHR17598">
    <property type="entry name" value="DNA POLYMERASE DELTA SUBUNIT 3"/>
    <property type="match status" value="1"/>
</dbReference>
<dbReference type="EMBL" id="JANBQB010000005">
    <property type="protein sequence ID" value="KAJ1985078.1"/>
    <property type="molecule type" value="Genomic_DNA"/>
</dbReference>
<dbReference type="GO" id="GO:0006271">
    <property type="term" value="P:DNA strand elongation involved in DNA replication"/>
    <property type="evidence" value="ECO:0007669"/>
    <property type="project" value="TreeGrafter"/>
</dbReference>
<feature type="compositionally biased region" description="Low complexity" evidence="5">
    <location>
        <begin position="342"/>
        <end position="358"/>
    </location>
</feature>
<dbReference type="Gene3D" id="3.90.1030.20">
    <property type="entry name" value="DNA polymerase delta, p66 (Cdc27) subunit, wHTH domain"/>
    <property type="match status" value="1"/>
</dbReference>
<feature type="region of interest" description="Disordered" evidence="5">
    <location>
        <begin position="185"/>
        <end position="410"/>
    </location>
</feature>
<reference evidence="6" key="1">
    <citation type="submission" date="2022-07" db="EMBL/GenBank/DDBJ databases">
        <title>Phylogenomic reconstructions and comparative analyses of Kickxellomycotina fungi.</title>
        <authorList>
            <person name="Reynolds N.K."/>
            <person name="Stajich J.E."/>
            <person name="Barry K."/>
            <person name="Grigoriev I.V."/>
            <person name="Crous P."/>
            <person name="Smith M.E."/>
        </authorList>
    </citation>
    <scope>NUCLEOTIDE SEQUENCE</scope>
    <source>
        <strain evidence="6">RSA 567</strain>
    </source>
</reference>
<gene>
    <name evidence="6" type="ORF">H4R34_000255</name>
</gene>
<keyword evidence="4" id="KW-0539">Nucleus</keyword>
<evidence type="ECO:0000256" key="5">
    <source>
        <dbReference type="SAM" id="MobiDB-lite"/>
    </source>
</evidence>
<organism evidence="6 7">
    <name type="scientific">Dimargaris verticillata</name>
    <dbReference type="NCBI Taxonomy" id="2761393"/>
    <lineage>
        <taxon>Eukaryota</taxon>
        <taxon>Fungi</taxon>
        <taxon>Fungi incertae sedis</taxon>
        <taxon>Zoopagomycota</taxon>
        <taxon>Kickxellomycotina</taxon>
        <taxon>Dimargaritomycetes</taxon>
        <taxon>Dimargaritales</taxon>
        <taxon>Dimargaritaceae</taxon>
        <taxon>Dimargaris</taxon>
    </lineage>
</organism>
<dbReference type="OrthoDB" id="514823at2759"/>
<dbReference type="GO" id="GO:1904161">
    <property type="term" value="P:DNA synthesis involved in UV-damage excision repair"/>
    <property type="evidence" value="ECO:0007669"/>
    <property type="project" value="TreeGrafter"/>
</dbReference>
<dbReference type="Proteomes" id="UP001151582">
    <property type="component" value="Unassembled WGS sequence"/>
</dbReference>
<evidence type="ECO:0000256" key="3">
    <source>
        <dbReference type="ARBA" id="ARBA00022705"/>
    </source>
</evidence>
<comment type="caution">
    <text evidence="6">The sequence shown here is derived from an EMBL/GenBank/DDBJ whole genome shotgun (WGS) entry which is preliminary data.</text>
</comment>
<feature type="compositionally biased region" description="Basic and acidic residues" evidence="5">
    <location>
        <begin position="187"/>
        <end position="206"/>
    </location>
</feature>
<comment type="subcellular location">
    <subcellularLocation>
        <location evidence="1">Nucleus</location>
    </subcellularLocation>
</comment>
<dbReference type="PANTHER" id="PTHR17598:SF13">
    <property type="entry name" value="DNA POLYMERASE DELTA SUBUNIT 3"/>
    <property type="match status" value="1"/>
</dbReference>
<feature type="compositionally biased region" description="Low complexity" evidence="5">
    <location>
        <begin position="236"/>
        <end position="245"/>
    </location>
</feature>
<feature type="compositionally biased region" description="Basic residues" evidence="5">
    <location>
        <begin position="359"/>
        <end position="370"/>
    </location>
</feature>
<feature type="compositionally biased region" description="Pro residues" evidence="5">
    <location>
        <begin position="397"/>
        <end position="410"/>
    </location>
</feature>
<feature type="compositionally biased region" description="Polar residues" evidence="5">
    <location>
        <begin position="250"/>
        <end position="277"/>
    </location>
</feature>